<dbReference type="RefSeq" id="WP_220251643.1">
    <property type="nucleotide sequence ID" value="NZ_JAICCF010000003.1"/>
</dbReference>
<name>A0ABS7GF65_9BACT</name>
<organism evidence="1 2">
    <name type="scientific">Chitinophaga rhizophila</name>
    <dbReference type="NCBI Taxonomy" id="2866212"/>
    <lineage>
        <taxon>Bacteria</taxon>
        <taxon>Pseudomonadati</taxon>
        <taxon>Bacteroidota</taxon>
        <taxon>Chitinophagia</taxon>
        <taxon>Chitinophagales</taxon>
        <taxon>Chitinophagaceae</taxon>
        <taxon>Chitinophaga</taxon>
    </lineage>
</organism>
<evidence type="ECO:0000313" key="2">
    <source>
        <dbReference type="Proteomes" id="UP000812961"/>
    </source>
</evidence>
<evidence type="ECO:0000313" key="1">
    <source>
        <dbReference type="EMBL" id="MBW8686333.1"/>
    </source>
</evidence>
<gene>
    <name evidence="1" type="ORF">K1Y79_18480</name>
</gene>
<reference evidence="1 2" key="1">
    <citation type="submission" date="2021-08" db="EMBL/GenBank/DDBJ databases">
        <title>The genome sequence of Chitinophaga sp. B61.</title>
        <authorList>
            <person name="Zhang X."/>
        </authorList>
    </citation>
    <scope>NUCLEOTIDE SEQUENCE [LARGE SCALE GENOMIC DNA]</scope>
    <source>
        <strain evidence="1 2">B61</strain>
    </source>
</reference>
<sequence length="259" mass="29232">MKILTAVDSIFSLFPQKVDIIFIHALSDAILQYNPKKVILPDSFDRPTLITINGNKWRVMKAEVRESTSYFGKKRIKLYIIEAEHSTAAIKYAVPSQATCPKLVPNSSPLANTQLFSTDADNWLQLSFYPLYDLPKIQEMTDEVLTIIDNARTNPLAGYNTVLNREQLEGGSLQINLNNFVKYLSNPSPGSIQWDNSGYIENGFVISSDSYVYYGSLDTEGKIRQLALQQLDYVNDELVNILSEYQLILVDWCTGSIIS</sequence>
<keyword evidence="2" id="KW-1185">Reference proteome</keyword>
<comment type="caution">
    <text evidence="1">The sequence shown here is derived from an EMBL/GenBank/DDBJ whole genome shotgun (WGS) entry which is preliminary data.</text>
</comment>
<dbReference type="EMBL" id="JAICCF010000003">
    <property type="protein sequence ID" value="MBW8686333.1"/>
    <property type="molecule type" value="Genomic_DNA"/>
</dbReference>
<accession>A0ABS7GF65</accession>
<dbReference type="Proteomes" id="UP000812961">
    <property type="component" value="Unassembled WGS sequence"/>
</dbReference>
<proteinExistence type="predicted"/>
<protein>
    <submittedName>
        <fullName evidence="1">Uncharacterized protein</fullName>
    </submittedName>
</protein>